<dbReference type="InParanoid" id="A0A317ZM92"/>
<organism evidence="2 3">
    <name type="scientific">Coraliomargarita sinensis</name>
    <dbReference type="NCBI Taxonomy" id="2174842"/>
    <lineage>
        <taxon>Bacteria</taxon>
        <taxon>Pseudomonadati</taxon>
        <taxon>Verrucomicrobiota</taxon>
        <taxon>Opitutia</taxon>
        <taxon>Puniceicoccales</taxon>
        <taxon>Coraliomargaritaceae</taxon>
        <taxon>Coraliomargarita</taxon>
    </lineage>
</organism>
<dbReference type="OrthoDB" id="9772788at2"/>
<dbReference type="SUPFAM" id="SSF54637">
    <property type="entry name" value="Thioesterase/thiol ester dehydrase-isomerase"/>
    <property type="match status" value="1"/>
</dbReference>
<dbReference type="InterPro" id="IPR029069">
    <property type="entry name" value="HotDog_dom_sf"/>
</dbReference>
<reference evidence="2 3" key="1">
    <citation type="submission" date="2018-05" db="EMBL/GenBank/DDBJ databases">
        <title>Coraliomargarita sinensis sp. nov., isolated from a marine solar saltern.</title>
        <authorList>
            <person name="Zhou L.Y."/>
        </authorList>
    </citation>
    <scope>NUCLEOTIDE SEQUENCE [LARGE SCALE GENOMIC DNA]</scope>
    <source>
        <strain evidence="2 3">WN38</strain>
    </source>
</reference>
<keyword evidence="3" id="KW-1185">Reference proteome</keyword>
<dbReference type="PANTHER" id="PTHR30272">
    <property type="entry name" value="3-HYDROXYACYL-[ACYL-CARRIER-PROTEIN] DEHYDRATASE"/>
    <property type="match status" value="1"/>
</dbReference>
<keyword evidence="1" id="KW-0456">Lyase</keyword>
<dbReference type="RefSeq" id="WP_110129378.1">
    <property type="nucleotide sequence ID" value="NZ_QHJQ01000001.1"/>
</dbReference>
<comment type="caution">
    <text evidence="2">The sequence shown here is derived from an EMBL/GenBank/DDBJ whole genome shotgun (WGS) entry which is preliminary data.</text>
</comment>
<dbReference type="AlphaFoldDB" id="A0A317ZM92"/>
<dbReference type="Proteomes" id="UP000247099">
    <property type="component" value="Unassembled WGS sequence"/>
</dbReference>
<accession>A0A317ZM92</accession>
<name>A0A317ZM92_9BACT</name>
<proteinExistence type="predicted"/>
<dbReference type="Gene3D" id="3.10.129.10">
    <property type="entry name" value="Hotdog Thioesterase"/>
    <property type="match status" value="1"/>
</dbReference>
<gene>
    <name evidence="2" type="ORF">DDZ13_00075</name>
</gene>
<dbReference type="FunCoup" id="A0A317ZM92">
    <property type="interactions" value="383"/>
</dbReference>
<dbReference type="CDD" id="cd01288">
    <property type="entry name" value="FabZ"/>
    <property type="match status" value="1"/>
</dbReference>
<dbReference type="GO" id="GO:0016829">
    <property type="term" value="F:lyase activity"/>
    <property type="evidence" value="ECO:0007669"/>
    <property type="project" value="UniProtKB-KW"/>
</dbReference>
<dbReference type="EMBL" id="QHJQ01000001">
    <property type="protein sequence ID" value="PXA05297.1"/>
    <property type="molecule type" value="Genomic_DNA"/>
</dbReference>
<dbReference type="InterPro" id="IPR013114">
    <property type="entry name" value="FabA_FabZ"/>
</dbReference>
<dbReference type="Pfam" id="PF07977">
    <property type="entry name" value="FabA"/>
    <property type="match status" value="1"/>
</dbReference>
<evidence type="ECO:0000256" key="1">
    <source>
        <dbReference type="ARBA" id="ARBA00023239"/>
    </source>
</evidence>
<dbReference type="PANTHER" id="PTHR30272:SF1">
    <property type="entry name" value="3-HYDROXYACYL-[ACYL-CARRIER-PROTEIN] DEHYDRATASE"/>
    <property type="match status" value="1"/>
</dbReference>
<protein>
    <submittedName>
        <fullName evidence="2">Beta-hydroxyacyl-ACP dehydratase</fullName>
    </submittedName>
</protein>
<evidence type="ECO:0000313" key="2">
    <source>
        <dbReference type="EMBL" id="PXA05297.1"/>
    </source>
</evidence>
<sequence length="143" mass="16091">MDEILKTIPHRPPFLFLDEIVEVREDGATCKRTIRSDEPQFEGHYPGNPIMPGVLLCEACFQAGAIYLAKQIEKEGRSLNDVTPVLSRIGEAKFKQMVKPGDEITIEVTMKETVSKFHFMKGKVLKEGKPALVIEFALAMLEE</sequence>
<evidence type="ECO:0000313" key="3">
    <source>
        <dbReference type="Proteomes" id="UP000247099"/>
    </source>
</evidence>